<feature type="region of interest" description="Disordered" evidence="4">
    <location>
        <begin position="1"/>
        <end position="30"/>
    </location>
</feature>
<keyword evidence="6" id="KW-0548">Nucleotidyltransferase</keyword>
<keyword evidence="2" id="KW-0479">Metal-binding</keyword>
<evidence type="ECO:0000256" key="2">
    <source>
        <dbReference type="ARBA" id="ARBA00022723"/>
    </source>
</evidence>
<keyword evidence="3" id="KW-0460">Magnesium</keyword>
<feature type="region of interest" description="Disordered" evidence="4">
    <location>
        <begin position="163"/>
        <end position="197"/>
    </location>
</feature>
<dbReference type="Pfam" id="PF03828">
    <property type="entry name" value="PAP_assoc"/>
    <property type="match status" value="1"/>
</dbReference>
<dbReference type="SUPFAM" id="SSF81631">
    <property type="entry name" value="PAP/OAS1 substrate-binding domain"/>
    <property type="match status" value="1"/>
</dbReference>
<dbReference type="InterPro" id="IPR002058">
    <property type="entry name" value="PAP_assoc"/>
</dbReference>
<evidence type="ECO:0000313" key="6">
    <source>
        <dbReference type="EMBL" id="KAL0425913.1"/>
    </source>
</evidence>
<name>A0AAW2VA77_SESRA</name>
<dbReference type="AlphaFoldDB" id="A0AAW2VA77"/>
<dbReference type="PANTHER" id="PTHR12271">
    <property type="entry name" value="POLY A POLYMERASE CID PAP -RELATED"/>
    <property type="match status" value="1"/>
</dbReference>
<accession>A0AAW2VA77</accession>
<protein>
    <submittedName>
        <fullName evidence="6">UTP:RNA uridylyltransferase 1</fullName>
    </submittedName>
</protein>
<proteinExistence type="predicted"/>
<comment type="caution">
    <text evidence="6">The sequence shown here is derived from an EMBL/GenBank/DDBJ whole genome shotgun (WGS) entry which is preliminary data.</text>
</comment>
<organism evidence="6">
    <name type="scientific">Sesamum radiatum</name>
    <name type="common">Black benniseed</name>
    <dbReference type="NCBI Taxonomy" id="300843"/>
    <lineage>
        <taxon>Eukaryota</taxon>
        <taxon>Viridiplantae</taxon>
        <taxon>Streptophyta</taxon>
        <taxon>Embryophyta</taxon>
        <taxon>Tracheophyta</taxon>
        <taxon>Spermatophyta</taxon>
        <taxon>Magnoliopsida</taxon>
        <taxon>eudicotyledons</taxon>
        <taxon>Gunneridae</taxon>
        <taxon>Pentapetalae</taxon>
        <taxon>asterids</taxon>
        <taxon>lamiids</taxon>
        <taxon>Lamiales</taxon>
        <taxon>Pedaliaceae</taxon>
        <taxon>Sesamum</taxon>
    </lineage>
</organism>
<sequence>MNGRGATRRRQWRGVPPPTPPKPTQLKPSYSLPTAAATIPDLLPGPGRCGGGFNYALHQFNLHSNRISPGDDTRKLVSYGDNSKSSVAHQQEQNIIFGSLNRDILHSDPGNALRQSLYRENRLGNSYQEEGLRMDRMLNGFPVNSIDINGSARGNSTILRAYEQEVSSNSDNRRKQVDNGSYRAVAPPPGFSSNMKNVRNREFGYGRTSVHDLDKGKGNFGDLYWNDRLGNQLDSPAPPARSGLQSVSALDIEESMMELRGKDGENGEELICGGRDKMNRGQTEIDDLEDQLVGSLGLEDESGERSDKKKHHRDKGMEITYFTIVDNVECAYFDQVEKLQNFGLRNGESIAQLVWAFFHYWAYCHDYANDVISVRTGSTLSKRAKDWTRRVGNDRHLICIEDPFEVSHDLGRVVDKYSIRVLREEFERAAEIMQYDRNPCVTLFEPYIPN</sequence>
<feature type="compositionally biased region" description="Basic residues" evidence="4">
    <location>
        <begin position="1"/>
        <end position="12"/>
    </location>
</feature>
<evidence type="ECO:0000256" key="4">
    <source>
        <dbReference type="SAM" id="MobiDB-lite"/>
    </source>
</evidence>
<gene>
    <name evidence="6" type="ORF">Sradi_1126100</name>
</gene>
<dbReference type="EMBL" id="JACGWJ010000004">
    <property type="protein sequence ID" value="KAL0425913.1"/>
    <property type="molecule type" value="Genomic_DNA"/>
</dbReference>
<keyword evidence="1" id="KW-0808">Transferase</keyword>
<reference evidence="6" key="2">
    <citation type="journal article" date="2024" name="Plant">
        <title>Genomic evolution and insights into agronomic trait innovations of Sesamum species.</title>
        <authorList>
            <person name="Miao H."/>
            <person name="Wang L."/>
            <person name="Qu L."/>
            <person name="Liu H."/>
            <person name="Sun Y."/>
            <person name="Le M."/>
            <person name="Wang Q."/>
            <person name="Wei S."/>
            <person name="Zheng Y."/>
            <person name="Lin W."/>
            <person name="Duan Y."/>
            <person name="Cao H."/>
            <person name="Xiong S."/>
            <person name="Wang X."/>
            <person name="Wei L."/>
            <person name="Li C."/>
            <person name="Ma Q."/>
            <person name="Ju M."/>
            <person name="Zhao R."/>
            <person name="Li G."/>
            <person name="Mu C."/>
            <person name="Tian Q."/>
            <person name="Mei H."/>
            <person name="Zhang T."/>
            <person name="Gao T."/>
            <person name="Zhang H."/>
        </authorList>
    </citation>
    <scope>NUCLEOTIDE SEQUENCE</scope>
    <source>
        <strain evidence="6">G02</strain>
    </source>
</reference>
<reference evidence="6" key="1">
    <citation type="submission" date="2020-06" db="EMBL/GenBank/DDBJ databases">
        <authorList>
            <person name="Li T."/>
            <person name="Hu X."/>
            <person name="Zhang T."/>
            <person name="Song X."/>
            <person name="Zhang H."/>
            <person name="Dai N."/>
            <person name="Sheng W."/>
            <person name="Hou X."/>
            <person name="Wei L."/>
        </authorList>
    </citation>
    <scope>NUCLEOTIDE SEQUENCE</scope>
    <source>
        <strain evidence="6">G02</strain>
        <tissue evidence="6">Leaf</tissue>
    </source>
</reference>
<evidence type="ECO:0000259" key="5">
    <source>
        <dbReference type="Pfam" id="PF03828"/>
    </source>
</evidence>
<evidence type="ECO:0000256" key="1">
    <source>
        <dbReference type="ARBA" id="ARBA00022679"/>
    </source>
</evidence>
<dbReference type="GO" id="GO:0031123">
    <property type="term" value="P:RNA 3'-end processing"/>
    <property type="evidence" value="ECO:0007669"/>
    <property type="project" value="TreeGrafter"/>
</dbReference>
<dbReference type="GO" id="GO:0050265">
    <property type="term" value="F:RNA uridylyltransferase activity"/>
    <property type="evidence" value="ECO:0007669"/>
    <property type="project" value="TreeGrafter"/>
</dbReference>
<dbReference type="PANTHER" id="PTHR12271:SF40">
    <property type="entry name" value="POLY(A) RNA POLYMERASE GLD2"/>
    <property type="match status" value="1"/>
</dbReference>
<evidence type="ECO:0000256" key="3">
    <source>
        <dbReference type="ARBA" id="ARBA00022842"/>
    </source>
</evidence>
<dbReference type="Gene3D" id="1.10.1410.10">
    <property type="match status" value="1"/>
</dbReference>
<dbReference type="GO" id="GO:0046872">
    <property type="term" value="F:metal ion binding"/>
    <property type="evidence" value="ECO:0007669"/>
    <property type="project" value="UniProtKB-KW"/>
</dbReference>
<feature type="domain" description="PAP-associated" evidence="5">
    <location>
        <begin position="349"/>
        <end position="408"/>
    </location>
</feature>